<name>B2KBU0_ELUMP</name>
<reference evidence="1 2" key="1">
    <citation type="journal article" date="2009" name="Appl. Environ. Microbiol.">
        <title>Genomic analysis of 'Elusimicrobium minutum,' the first cultivated representative of the phylum 'Elusimicrobia' (formerly termite group 1).</title>
        <authorList>
            <person name="Herlemann D.P.R."/>
            <person name="Geissinger O."/>
            <person name="Ikeda-Ohtsubo W."/>
            <person name="Kunin V."/>
            <person name="Sun H."/>
            <person name="Lapidus A."/>
            <person name="Hugenholtz P."/>
            <person name="Brune A."/>
        </authorList>
    </citation>
    <scope>NUCLEOTIDE SEQUENCE [LARGE SCALE GENOMIC DNA]</scope>
    <source>
        <strain evidence="1 2">Pei191</strain>
    </source>
</reference>
<evidence type="ECO:0000313" key="2">
    <source>
        <dbReference type="Proteomes" id="UP000001029"/>
    </source>
</evidence>
<dbReference type="PANTHER" id="PTHR38479:SF2">
    <property type="entry name" value="WINGED HELIX DNA-BINDING DOMAIN-CONTAINING PROTEIN"/>
    <property type="match status" value="1"/>
</dbReference>
<dbReference type="Pfam" id="PF06224">
    <property type="entry name" value="AlkZ-like"/>
    <property type="match status" value="1"/>
</dbReference>
<keyword evidence="2" id="KW-1185">Reference proteome</keyword>
<gene>
    <name evidence="1" type="ordered locus">Emin_0283</name>
</gene>
<evidence type="ECO:0008006" key="3">
    <source>
        <dbReference type="Google" id="ProtNLM"/>
    </source>
</evidence>
<dbReference type="PANTHER" id="PTHR38479">
    <property type="entry name" value="LMO0824 PROTEIN"/>
    <property type="match status" value="1"/>
</dbReference>
<dbReference type="OrthoDB" id="57247at2"/>
<dbReference type="RefSeq" id="WP_012414459.1">
    <property type="nucleotide sequence ID" value="NC_010644.1"/>
</dbReference>
<accession>B2KBU0</accession>
<dbReference type="STRING" id="445932.Emin_0283"/>
<dbReference type="KEGG" id="emi:Emin_0283"/>
<dbReference type="InterPro" id="IPR009351">
    <property type="entry name" value="AlkZ-like"/>
</dbReference>
<protein>
    <recommendedName>
        <fullName evidence="3">Winged helix DNA-binding domain-containing protein</fullName>
    </recommendedName>
</protein>
<evidence type="ECO:0000313" key="1">
    <source>
        <dbReference type="EMBL" id="ACC97844.1"/>
    </source>
</evidence>
<dbReference type="HOGENOM" id="CLU_069364_0_0_0"/>
<sequence>MNLTREQIFYLRISKSGLSEPFDCPLSCAKNLLGIQSQAQQFGEISIFNRVKNLKEGGLTSFFKNKNLIKLWGQRMTVHTYHKDDWRFIYKIYGGGSDRLESFLKSDNKHLQTVLKKIESKDIWNKKELQLLAKEKFPHITHFYLDTVLIMYACYKGVLFAVPERPYSKTFLLRKQIVSDKEFKTWNAENKEDIMADLMLRYFACYGPASFKDFLHWSGLRKMDAAKSFEKIKNGLEEFTFNKTSVYLTKKDKHFADLKKSGVKNVIKLLGKFDPLFVAYSDKTWAMDTKHNKHVWRPAAHVEAVLLIGTEAAGTWLYEMKGNNMNFNFNLFKTITAEDKLKIKKEASLLCAFMGKNLGLLSYKKAK</sequence>
<dbReference type="AlphaFoldDB" id="B2KBU0"/>
<dbReference type="Proteomes" id="UP000001029">
    <property type="component" value="Chromosome"/>
</dbReference>
<dbReference type="EMBL" id="CP001055">
    <property type="protein sequence ID" value="ACC97844.1"/>
    <property type="molecule type" value="Genomic_DNA"/>
</dbReference>
<proteinExistence type="predicted"/>
<organism evidence="1 2">
    <name type="scientific">Elusimicrobium minutum (strain Pei191)</name>
    <dbReference type="NCBI Taxonomy" id="445932"/>
    <lineage>
        <taxon>Bacteria</taxon>
        <taxon>Pseudomonadati</taxon>
        <taxon>Elusimicrobiota</taxon>
        <taxon>Elusimicrobia</taxon>
        <taxon>Elusimicrobiales</taxon>
        <taxon>Elusimicrobiaceae</taxon>
        <taxon>Elusimicrobium</taxon>
    </lineage>
</organism>